<reference evidence="1 2" key="1">
    <citation type="journal article" date="2018" name="Nat. Ecol. Evol.">
        <title>Shark genomes provide insights into elasmobranch evolution and the origin of vertebrates.</title>
        <authorList>
            <person name="Hara Y"/>
            <person name="Yamaguchi K"/>
            <person name="Onimaru K"/>
            <person name="Kadota M"/>
            <person name="Koyanagi M"/>
            <person name="Keeley SD"/>
            <person name="Tatsumi K"/>
            <person name="Tanaka K"/>
            <person name="Motone F"/>
            <person name="Kageyama Y"/>
            <person name="Nozu R"/>
            <person name="Adachi N"/>
            <person name="Nishimura O"/>
            <person name="Nakagawa R"/>
            <person name="Tanegashima C"/>
            <person name="Kiyatake I"/>
            <person name="Matsumoto R"/>
            <person name="Murakumo K"/>
            <person name="Nishida K"/>
            <person name="Terakita A"/>
            <person name="Kuratani S"/>
            <person name="Sato K"/>
            <person name="Hyodo S Kuraku.S."/>
        </authorList>
    </citation>
    <scope>NUCLEOTIDE SEQUENCE [LARGE SCALE GENOMIC DNA]</scope>
</reference>
<dbReference type="GO" id="GO:0016477">
    <property type="term" value="P:cell migration"/>
    <property type="evidence" value="ECO:0007669"/>
    <property type="project" value="TreeGrafter"/>
</dbReference>
<dbReference type="STRING" id="137246.A0A401TV14"/>
<dbReference type="AlphaFoldDB" id="A0A401TV14"/>
<keyword evidence="2" id="KW-1185">Reference proteome</keyword>
<dbReference type="GO" id="GO:0031209">
    <property type="term" value="C:SCAR complex"/>
    <property type="evidence" value="ECO:0007669"/>
    <property type="project" value="TreeGrafter"/>
</dbReference>
<protein>
    <submittedName>
        <fullName evidence="1">Uncharacterized protein</fullName>
    </submittedName>
</protein>
<dbReference type="PANTHER" id="PTHR12093:SF9">
    <property type="entry name" value="NCK-ASSOCIATED PROTEIN 1-LIKE"/>
    <property type="match status" value="1"/>
</dbReference>
<comment type="caution">
    <text evidence="1">The sequence shown here is derived from an EMBL/GenBank/DDBJ whole genome shotgun (WGS) entry which is preliminary data.</text>
</comment>
<sequence>MHSLNWKAGLRKQQKGNVNYDLTKGYLDLIVTYASLFFLVSRVDDRKVLLGMYNCAYELSNGS</sequence>
<dbReference type="GO" id="GO:0030866">
    <property type="term" value="P:cortical actin cytoskeleton organization"/>
    <property type="evidence" value="ECO:0007669"/>
    <property type="project" value="TreeGrafter"/>
</dbReference>
<gene>
    <name evidence="1" type="ORF">chiPu_0030445</name>
</gene>
<dbReference type="PANTHER" id="PTHR12093">
    <property type="entry name" value="NCK-ASSOCIATED PROTEIN 1"/>
    <property type="match status" value="1"/>
</dbReference>
<evidence type="ECO:0000313" key="2">
    <source>
        <dbReference type="Proteomes" id="UP000287033"/>
    </source>
</evidence>
<feature type="non-terminal residue" evidence="1">
    <location>
        <position position="63"/>
    </location>
</feature>
<dbReference type="Pfam" id="PF09735">
    <property type="entry name" value="Nckap1"/>
    <property type="match status" value="1"/>
</dbReference>
<dbReference type="InterPro" id="IPR019137">
    <property type="entry name" value="Nck-associated_protein-1"/>
</dbReference>
<dbReference type="GO" id="GO:0030031">
    <property type="term" value="P:cell projection assembly"/>
    <property type="evidence" value="ECO:0007669"/>
    <property type="project" value="TreeGrafter"/>
</dbReference>
<proteinExistence type="predicted"/>
<accession>A0A401TV14</accession>
<evidence type="ECO:0000313" key="1">
    <source>
        <dbReference type="EMBL" id="GCC46470.1"/>
    </source>
</evidence>
<dbReference type="EMBL" id="BEZZ01183447">
    <property type="protein sequence ID" value="GCC46470.1"/>
    <property type="molecule type" value="Genomic_DNA"/>
</dbReference>
<dbReference type="Proteomes" id="UP000287033">
    <property type="component" value="Unassembled WGS sequence"/>
</dbReference>
<organism evidence="1 2">
    <name type="scientific">Chiloscyllium punctatum</name>
    <name type="common">Brownbanded bambooshark</name>
    <name type="synonym">Hemiscyllium punctatum</name>
    <dbReference type="NCBI Taxonomy" id="137246"/>
    <lineage>
        <taxon>Eukaryota</taxon>
        <taxon>Metazoa</taxon>
        <taxon>Chordata</taxon>
        <taxon>Craniata</taxon>
        <taxon>Vertebrata</taxon>
        <taxon>Chondrichthyes</taxon>
        <taxon>Elasmobranchii</taxon>
        <taxon>Galeomorphii</taxon>
        <taxon>Galeoidea</taxon>
        <taxon>Orectolobiformes</taxon>
        <taxon>Hemiscylliidae</taxon>
        <taxon>Chiloscyllium</taxon>
    </lineage>
</organism>
<name>A0A401TV14_CHIPU</name>
<dbReference type="GO" id="GO:0048812">
    <property type="term" value="P:neuron projection morphogenesis"/>
    <property type="evidence" value="ECO:0007669"/>
    <property type="project" value="TreeGrafter"/>
</dbReference>
<dbReference type="OrthoDB" id="548214at2759"/>